<dbReference type="Pfam" id="PF19580">
    <property type="entry name" value="Exo_endo_phos_3"/>
    <property type="match status" value="1"/>
</dbReference>
<keyword evidence="2" id="KW-0378">Hydrolase</keyword>
<protein>
    <submittedName>
        <fullName evidence="2">Endonuclease/exonuclease/phosphatase family protein</fullName>
    </submittedName>
</protein>
<evidence type="ECO:0000313" key="2">
    <source>
        <dbReference type="EMBL" id="MCF8713860.1"/>
    </source>
</evidence>
<dbReference type="InterPro" id="IPR005135">
    <property type="entry name" value="Endo/exonuclease/phosphatase"/>
</dbReference>
<accession>A0ABS9J098</accession>
<dbReference type="PANTHER" id="PTHR42834">
    <property type="entry name" value="ENDONUCLEASE/EXONUCLEASE/PHOSPHATASE FAMILY PROTEIN (AFU_ORTHOLOGUE AFUA_3G09210)"/>
    <property type="match status" value="1"/>
</dbReference>
<dbReference type="PANTHER" id="PTHR42834:SF1">
    <property type="entry name" value="ENDONUCLEASE_EXONUCLEASE_PHOSPHATASE FAMILY PROTEIN (AFU_ORTHOLOGUE AFUA_3G09210)"/>
    <property type="match status" value="1"/>
</dbReference>
<dbReference type="SUPFAM" id="SSF56219">
    <property type="entry name" value="DNase I-like"/>
    <property type="match status" value="1"/>
</dbReference>
<dbReference type="Proteomes" id="UP000829517">
    <property type="component" value="Unassembled WGS sequence"/>
</dbReference>
<reference evidence="2 3" key="1">
    <citation type="submission" date="2021-01" db="EMBL/GenBank/DDBJ databases">
        <title>Genome sequencing of Joostella atrarenae M1-2 (= KCTC 23194).</title>
        <authorList>
            <person name="Zakaria M.R."/>
            <person name="Lam M.Q."/>
            <person name="Chong C.S."/>
        </authorList>
    </citation>
    <scope>NUCLEOTIDE SEQUENCE [LARGE SCALE GENOMIC DNA]</scope>
    <source>
        <strain evidence="2 3">M1-2</strain>
    </source>
</reference>
<dbReference type="InterPro" id="IPR036691">
    <property type="entry name" value="Endo/exonu/phosph_ase_sf"/>
</dbReference>
<keyword evidence="2" id="KW-0255">Endonuclease</keyword>
<proteinExistence type="predicted"/>
<organism evidence="2 3">
    <name type="scientific">Joostella atrarenae</name>
    <dbReference type="NCBI Taxonomy" id="679257"/>
    <lineage>
        <taxon>Bacteria</taxon>
        <taxon>Pseudomonadati</taxon>
        <taxon>Bacteroidota</taxon>
        <taxon>Flavobacteriia</taxon>
        <taxon>Flavobacteriales</taxon>
        <taxon>Flavobacteriaceae</taxon>
        <taxon>Joostella</taxon>
    </lineage>
</organism>
<dbReference type="RefSeq" id="WP_236957818.1">
    <property type="nucleotide sequence ID" value="NZ_JAETXX010000001.1"/>
</dbReference>
<gene>
    <name evidence="2" type="ORF">JM658_03385</name>
</gene>
<keyword evidence="2" id="KW-0540">Nuclease</keyword>
<dbReference type="GO" id="GO:0004519">
    <property type="term" value="F:endonuclease activity"/>
    <property type="evidence" value="ECO:0007669"/>
    <property type="project" value="UniProtKB-KW"/>
</dbReference>
<evidence type="ECO:0000313" key="3">
    <source>
        <dbReference type="Proteomes" id="UP000829517"/>
    </source>
</evidence>
<name>A0ABS9J098_9FLAO</name>
<sequence length="346" mass="40333">MKKLLITIVVLKSFILIAQSTEYSIKSIAFYNVENLYDTLDDSLTFDDQRTPNGKYKWTEERYNIKLSRLAKVIKEITNETIDNTPTVIGFAEVENIKVLTDLKSHPDLISSDYGIIHEDSPDERGIDVALFYKKESFIPNTIHYRRLIIYNEKGFRDYTRDQLVVDGYFEGEHFCFIVNHWPSRSGGEQRSRPFREAAARLNKKIIDSVVWRNPAIKIISMGDYNDNPTDASFKNILRTKGERDELDEINNLYNPMEKLYKKGIGSLAYRDKWSLFDQFFFTSNLLKKDDGMHFWKAGIFSAEYLKTKTGKYKGYPFRSYASGAFTAGYSDHFPVYLYLVKKVKK</sequence>
<comment type="caution">
    <text evidence="2">The sequence shown here is derived from an EMBL/GenBank/DDBJ whole genome shotgun (WGS) entry which is preliminary data.</text>
</comment>
<evidence type="ECO:0000259" key="1">
    <source>
        <dbReference type="Pfam" id="PF19580"/>
    </source>
</evidence>
<feature type="domain" description="Endonuclease/exonuclease/phosphatase" evidence="1">
    <location>
        <begin position="27"/>
        <end position="342"/>
    </location>
</feature>
<keyword evidence="3" id="KW-1185">Reference proteome</keyword>
<dbReference type="EMBL" id="JAETXX010000001">
    <property type="protein sequence ID" value="MCF8713860.1"/>
    <property type="molecule type" value="Genomic_DNA"/>
</dbReference>
<dbReference type="Gene3D" id="3.60.10.10">
    <property type="entry name" value="Endonuclease/exonuclease/phosphatase"/>
    <property type="match status" value="1"/>
</dbReference>